<name>A0ACC1P5J6_9PEZI</name>
<gene>
    <name evidence="1" type="ORF">NUW58_g4817</name>
</gene>
<dbReference type="EMBL" id="JAPDGR010000879">
    <property type="protein sequence ID" value="KAJ2986889.1"/>
    <property type="molecule type" value="Genomic_DNA"/>
</dbReference>
<protein>
    <submittedName>
        <fullName evidence="1">Uncharacterized protein</fullName>
    </submittedName>
</protein>
<sequence length="310" mass="32140">MGVAYRILASAGASASASGQAGFSVQPQTTPPSTHNDIHTTAPVQDTLLLRVGDLNGPPIKCYPETTTLSDGVVDAIYDYKPGLFCPDGMTTATRIGTVFLCCPTGLTYTYDGRYDFCSATWTEWTGYAGSWKDLEGAISKTVVYSAADHMRLNVAAPVIWLSGQDPDANPGNGLGSPSRLSPSTPPGSGPPTTVDSNTTKTSTLLKASSNPPNNNNNNNGDGNNNNNNNNGGDGNFNNNNNNKNCRRDDCQITTTALSGTREEPPSPTKQSEQSDLNRSGAGDSVPLGSVGAQVGLGVGGADFSSAPKA</sequence>
<evidence type="ECO:0000313" key="1">
    <source>
        <dbReference type="EMBL" id="KAJ2986889.1"/>
    </source>
</evidence>
<accession>A0ACC1P5J6</accession>
<keyword evidence="2" id="KW-1185">Reference proteome</keyword>
<evidence type="ECO:0000313" key="2">
    <source>
        <dbReference type="Proteomes" id="UP001143856"/>
    </source>
</evidence>
<comment type="caution">
    <text evidence="1">The sequence shown here is derived from an EMBL/GenBank/DDBJ whole genome shotgun (WGS) entry which is preliminary data.</text>
</comment>
<proteinExistence type="predicted"/>
<organism evidence="1 2">
    <name type="scientific">Xylaria curta</name>
    <dbReference type="NCBI Taxonomy" id="42375"/>
    <lineage>
        <taxon>Eukaryota</taxon>
        <taxon>Fungi</taxon>
        <taxon>Dikarya</taxon>
        <taxon>Ascomycota</taxon>
        <taxon>Pezizomycotina</taxon>
        <taxon>Sordariomycetes</taxon>
        <taxon>Xylariomycetidae</taxon>
        <taxon>Xylariales</taxon>
        <taxon>Xylariaceae</taxon>
        <taxon>Xylaria</taxon>
    </lineage>
</organism>
<dbReference type="Proteomes" id="UP001143856">
    <property type="component" value="Unassembled WGS sequence"/>
</dbReference>
<reference evidence="1" key="1">
    <citation type="submission" date="2022-10" db="EMBL/GenBank/DDBJ databases">
        <title>Genome Sequence of Xylaria curta.</title>
        <authorList>
            <person name="Buettner E."/>
        </authorList>
    </citation>
    <scope>NUCLEOTIDE SEQUENCE</scope>
    <source>
        <strain evidence="1">Babe10</strain>
    </source>
</reference>